<dbReference type="Proteomes" id="UP000269721">
    <property type="component" value="Unassembled WGS sequence"/>
</dbReference>
<feature type="compositionally biased region" description="Acidic residues" evidence="1">
    <location>
        <begin position="33"/>
        <end position="65"/>
    </location>
</feature>
<evidence type="ECO:0000313" key="2">
    <source>
        <dbReference type="EMBL" id="RKO89314.1"/>
    </source>
</evidence>
<feature type="region of interest" description="Disordered" evidence="1">
    <location>
        <begin position="355"/>
        <end position="581"/>
    </location>
</feature>
<dbReference type="AlphaFoldDB" id="A0A4P9WA64"/>
<feature type="compositionally biased region" description="Polar residues" evidence="1">
    <location>
        <begin position="224"/>
        <end position="263"/>
    </location>
</feature>
<organism evidence="2 3">
    <name type="scientific">Blyttiomyces helicus</name>
    <dbReference type="NCBI Taxonomy" id="388810"/>
    <lineage>
        <taxon>Eukaryota</taxon>
        <taxon>Fungi</taxon>
        <taxon>Fungi incertae sedis</taxon>
        <taxon>Chytridiomycota</taxon>
        <taxon>Chytridiomycota incertae sedis</taxon>
        <taxon>Chytridiomycetes</taxon>
        <taxon>Chytridiomycetes incertae sedis</taxon>
        <taxon>Blyttiomyces</taxon>
    </lineage>
</organism>
<feature type="region of interest" description="Disordered" evidence="1">
    <location>
        <begin position="167"/>
        <end position="200"/>
    </location>
</feature>
<gene>
    <name evidence="2" type="ORF">BDK51DRAFT_40347</name>
</gene>
<sequence>MELSRGGRGDARTCPHYLIRRFPPPERHPADGAGDEDSSENGGEGSEEEEDEEEDDDNDEEQDEEGPLKTKAGPAPAPMKRPSSSGPPLRPIPLIPTPAVGAKGGKEELPLVQPRATSGSPTRPPPPIPVRAAGAQDEPPIDGTRVGAESVSVAPAASLFAEVEVTPPTPGFAQDAPRPIGAEPVLAPPVPPPMRDEVEVPASSFAPPATAIADDVAETAEMPQPTSTVPSNFARLSSQPSVSLAQPSETTFFPSPETAATDTRGSRVEDNEVGRAQVSLPTAETLASPMVAQEPLASGTLESLRPDTILNVIDLAESMKVVPSVAATDLSGGLPLQPIAMETDLFENPQPAAQITLDPAPTIPVSEPPTPAIPPSTNSSSSRPLSPSRIPTATATRPTSLPTPISLPPPRERTRVPHALSAASAASALPRRRTSDLRSAADEPESPTRRGRSQLSTRAPPDAASTSATNSDDPPPSRAPRSSRIRRPSLPRDDTTPGDFSWMRPSPVDSTTTPTPTTTTVPHGSATLHSLLPRRAQRSTSSSPSPTRGAFVIASISPSTSSPSHSRPGSASSSSSIPAQLLPRVAHTHPKVPAAPVVLREMSRDLSGAAAAGSSGSGGGGAVPGGDRPWVRERVADFDAATASRAPSTSDASPLIRSKGAATVTAGGRAKR</sequence>
<feature type="region of interest" description="Disordered" evidence="1">
    <location>
        <begin position="218"/>
        <end position="290"/>
    </location>
</feature>
<accession>A0A4P9WA64</accession>
<feature type="compositionally biased region" description="Low complexity" evidence="1">
    <location>
        <begin position="505"/>
        <end position="522"/>
    </location>
</feature>
<feature type="region of interest" description="Disordered" evidence="1">
    <location>
        <begin position="1"/>
        <end position="145"/>
    </location>
</feature>
<feature type="compositionally biased region" description="Low complexity" evidence="1">
    <location>
        <begin position="538"/>
        <end position="579"/>
    </location>
</feature>
<dbReference type="EMBL" id="KZ996165">
    <property type="protein sequence ID" value="RKO89314.1"/>
    <property type="molecule type" value="Genomic_DNA"/>
</dbReference>
<feature type="region of interest" description="Disordered" evidence="1">
    <location>
        <begin position="605"/>
        <end position="672"/>
    </location>
</feature>
<proteinExistence type="predicted"/>
<evidence type="ECO:0000313" key="3">
    <source>
        <dbReference type="Proteomes" id="UP000269721"/>
    </source>
</evidence>
<protein>
    <submittedName>
        <fullName evidence="2">Uncharacterized protein</fullName>
    </submittedName>
</protein>
<feature type="compositionally biased region" description="Low complexity" evidence="1">
    <location>
        <begin position="419"/>
        <end position="429"/>
    </location>
</feature>
<evidence type="ECO:0000256" key="1">
    <source>
        <dbReference type="SAM" id="MobiDB-lite"/>
    </source>
</evidence>
<keyword evidence="3" id="KW-1185">Reference proteome</keyword>
<name>A0A4P9WA64_9FUNG</name>
<feature type="compositionally biased region" description="Gly residues" evidence="1">
    <location>
        <begin position="615"/>
        <end position="624"/>
    </location>
</feature>
<feature type="compositionally biased region" description="Basic and acidic residues" evidence="1">
    <location>
        <begin position="1"/>
        <end position="13"/>
    </location>
</feature>
<feature type="compositionally biased region" description="Low complexity" evidence="1">
    <location>
        <begin position="375"/>
        <end position="404"/>
    </location>
</feature>
<reference evidence="3" key="1">
    <citation type="journal article" date="2018" name="Nat. Microbiol.">
        <title>Leveraging single-cell genomics to expand the fungal tree of life.</title>
        <authorList>
            <person name="Ahrendt S.R."/>
            <person name="Quandt C.A."/>
            <person name="Ciobanu D."/>
            <person name="Clum A."/>
            <person name="Salamov A."/>
            <person name="Andreopoulos B."/>
            <person name="Cheng J.F."/>
            <person name="Woyke T."/>
            <person name="Pelin A."/>
            <person name="Henrissat B."/>
            <person name="Reynolds N.K."/>
            <person name="Benny G.L."/>
            <person name="Smith M.E."/>
            <person name="James T.Y."/>
            <person name="Grigoriev I.V."/>
        </authorList>
    </citation>
    <scope>NUCLEOTIDE SEQUENCE [LARGE SCALE GENOMIC DNA]</scope>
</reference>
<feature type="compositionally biased region" description="Basic and acidic residues" evidence="1">
    <location>
        <begin position="264"/>
        <end position="273"/>
    </location>
</feature>